<feature type="domain" description="Metallo-beta-lactamase" evidence="1">
    <location>
        <begin position="21"/>
        <end position="187"/>
    </location>
</feature>
<dbReference type="InterPro" id="IPR051453">
    <property type="entry name" value="MBL_Glyoxalase_II"/>
</dbReference>
<gene>
    <name evidence="2" type="ORF">FM114_15775</name>
</gene>
<sequence>MQTTTFDDGLTLTRVVVGGMGNNAYLLDDGAGRALLVDAAAEPETLARLVDGFTVETIVTTHRHHDHVGALLATARLTGARTLAGRPDCDDIERRTGIASEPLWTGDGVQLGKHRIGVIGLVGHTAGSITLVLRPQNAPVQLFTGDSLFPGGVGKTGTPEDFSSLLDGVITQLFEVFDDDTVVWPGHGEPTTLGAERPHLDEWRQRGW</sequence>
<dbReference type="Pfam" id="PF00753">
    <property type="entry name" value="Lactamase_B"/>
    <property type="match status" value="1"/>
</dbReference>
<dbReference type="InterPro" id="IPR036866">
    <property type="entry name" value="RibonucZ/Hydroxyglut_hydro"/>
</dbReference>
<name>A0A1R4KMI0_9ACTN</name>
<dbReference type="SMART" id="SM00849">
    <property type="entry name" value="Lactamase_B"/>
    <property type="match status" value="1"/>
</dbReference>
<dbReference type="STRING" id="1255658.FM114_15775"/>
<dbReference type="SUPFAM" id="SSF56281">
    <property type="entry name" value="Metallo-hydrolase/oxidoreductase"/>
    <property type="match status" value="1"/>
</dbReference>
<dbReference type="Proteomes" id="UP000188342">
    <property type="component" value="Unassembled WGS sequence"/>
</dbReference>
<accession>A0A1R4KMI0</accession>
<evidence type="ECO:0000259" key="1">
    <source>
        <dbReference type="SMART" id="SM00849"/>
    </source>
</evidence>
<organism evidence="2 3">
    <name type="scientific">Luteococcus japonicus LSP_Lj1</name>
    <dbReference type="NCBI Taxonomy" id="1255658"/>
    <lineage>
        <taxon>Bacteria</taxon>
        <taxon>Bacillati</taxon>
        <taxon>Actinomycetota</taxon>
        <taxon>Actinomycetes</taxon>
        <taxon>Propionibacteriales</taxon>
        <taxon>Propionibacteriaceae</taxon>
        <taxon>Luteococcus</taxon>
    </lineage>
</organism>
<dbReference type="OrthoDB" id="2971563at2"/>
<dbReference type="RefSeq" id="WP_094766095.1">
    <property type="nucleotide sequence ID" value="NZ_FUKQ01000063.1"/>
</dbReference>
<evidence type="ECO:0000313" key="2">
    <source>
        <dbReference type="EMBL" id="SJN45264.1"/>
    </source>
</evidence>
<dbReference type="Gene3D" id="3.60.15.10">
    <property type="entry name" value="Ribonuclease Z/Hydroxyacylglutathione hydrolase-like"/>
    <property type="match status" value="1"/>
</dbReference>
<dbReference type="PANTHER" id="PTHR46233">
    <property type="entry name" value="HYDROXYACYLGLUTATHIONE HYDROLASE GLOC"/>
    <property type="match status" value="1"/>
</dbReference>
<dbReference type="EMBL" id="FUKQ01000063">
    <property type="protein sequence ID" value="SJN45264.1"/>
    <property type="molecule type" value="Genomic_DNA"/>
</dbReference>
<keyword evidence="3" id="KW-1185">Reference proteome</keyword>
<reference evidence="2 3" key="1">
    <citation type="submission" date="2017-02" db="EMBL/GenBank/DDBJ databases">
        <authorList>
            <person name="Peterson S.W."/>
        </authorList>
    </citation>
    <scope>NUCLEOTIDE SEQUENCE [LARGE SCALE GENOMIC DNA]</scope>
    <source>
        <strain evidence="2 3">LSP_Lj1</strain>
    </source>
</reference>
<dbReference type="AlphaFoldDB" id="A0A1R4KMI0"/>
<dbReference type="PANTHER" id="PTHR46233:SF1">
    <property type="entry name" value="CONSERVED PROTEIN"/>
    <property type="match status" value="1"/>
</dbReference>
<dbReference type="InterPro" id="IPR001279">
    <property type="entry name" value="Metallo-B-lactamas"/>
</dbReference>
<dbReference type="CDD" id="cd06262">
    <property type="entry name" value="metallo-hydrolase-like_MBL-fold"/>
    <property type="match status" value="1"/>
</dbReference>
<evidence type="ECO:0000313" key="3">
    <source>
        <dbReference type="Proteomes" id="UP000188342"/>
    </source>
</evidence>
<protein>
    <submittedName>
        <fullName evidence="2">Metallo-beta-lactamase superfamily protein</fullName>
    </submittedName>
</protein>
<proteinExistence type="predicted"/>